<organism evidence="6 7">
    <name type="scientific">Mya arenaria</name>
    <name type="common">Soft-shell clam</name>
    <dbReference type="NCBI Taxonomy" id="6604"/>
    <lineage>
        <taxon>Eukaryota</taxon>
        <taxon>Metazoa</taxon>
        <taxon>Spiralia</taxon>
        <taxon>Lophotrochozoa</taxon>
        <taxon>Mollusca</taxon>
        <taxon>Bivalvia</taxon>
        <taxon>Autobranchia</taxon>
        <taxon>Heteroconchia</taxon>
        <taxon>Euheterodonta</taxon>
        <taxon>Imparidentia</taxon>
        <taxon>Neoheterodontei</taxon>
        <taxon>Myida</taxon>
        <taxon>Myoidea</taxon>
        <taxon>Myidae</taxon>
        <taxon>Mya</taxon>
    </lineage>
</organism>
<gene>
    <name evidence="5" type="ORF">MAR_016525</name>
    <name evidence="6" type="ORF">MAR_016568</name>
</gene>
<dbReference type="InterPro" id="IPR019002">
    <property type="entry name" value="Ribosome_biogenesis_Nop16"/>
</dbReference>
<comment type="subcellular location">
    <subcellularLocation>
        <location evidence="1">Nucleus</location>
        <location evidence="1">Nucleolus</location>
    </subcellularLocation>
</comment>
<accession>A0ABY7FP14</accession>
<name>A0ABY7FP14_MYAAR</name>
<keyword evidence="4" id="KW-0539">Nucleus</keyword>
<evidence type="ECO:0000256" key="3">
    <source>
        <dbReference type="ARBA" id="ARBA00015522"/>
    </source>
</evidence>
<dbReference type="EMBL" id="CP111023">
    <property type="protein sequence ID" value="WAR22594.1"/>
    <property type="molecule type" value="Genomic_DNA"/>
</dbReference>
<proteinExistence type="inferred from homology"/>
<dbReference type="PANTHER" id="PTHR13243:SF1">
    <property type="entry name" value="NUCLEOLAR PROTEIN 16"/>
    <property type="match status" value="1"/>
</dbReference>
<dbReference type="EMBL" id="CP111023">
    <property type="protein sequence ID" value="WAR22551.1"/>
    <property type="molecule type" value="Genomic_DNA"/>
</dbReference>
<evidence type="ECO:0000256" key="1">
    <source>
        <dbReference type="ARBA" id="ARBA00004604"/>
    </source>
</evidence>
<dbReference type="PANTHER" id="PTHR13243">
    <property type="entry name" value="HSPC111 PROTEIN-RELATED"/>
    <property type="match status" value="1"/>
</dbReference>
<evidence type="ECO:0000256" key="4">
    <source>
        <dbReference type="ARBA" id="ARBA00023242"/>
    </source>
</evidence>
<sequence length="153" mass="17572">MGKVTKRLARKNKEIKECWDDKKSVLNNLADMGLSADPNKTLHIKSTKELITPMEMDISEIKKINKKPVKESVVKALEQEANIPAAKTNKLSEPEVMYCTYMMDKYGDDYKAMARDPRNHYQETPKQIKKKINMFKNTGPQYAAYLKSKGKAK</sequence>
<dbReference type="Pfam" id="PF09420">
    <property type="entry name" value="Nop16"/>
    <property type="match status" value="1"/>
</dbReference>
<evidence type="ECO:0000313" key="6">
    <source>
        <dbReference type="EMBL" id="WAR22594.1"/>
    </source>
</evidence>
<evidence type="ECO:0000313" key="5">
    <source>
        <dbReference type="EMBL" id="WAR22551.1"/>
    </source>
</evidence>
<reference evidence="6" key="1">
    <citation type="submission" date="2022-11" db="EMBL/GenBank/DDBJ databases">
        <title>Centuries of genome instability and evolution in soft-shell clam transmissible cancer (bioRxiv).</title>
        <authorList>
            <person name="Hart S.F.M."/>
            <person name="Yonemitsu M.A."/>
            <person name="Giersch R.M."/>
            <person name="Beal B.F."/>
            <person name="Arriagada G."/>
            <person name="Davis B.W."/>
            <person name="Ostrander E.A."/>
            <person name="Goff S.P."/>
            <person name="Metzger M.J."/>
        </authorList>
    </citation>
    <scope>NUCLEOTIDE SEQUENCE</scope>
    <source>
        <strain evidence="6">MELC-2E11</strain>
        <tissue evidence="6">Siphon/mantle</tissue>
    </source>
</reference>
<evidence type="ECO:0000256" key="2">
    <source>
        <dbReference type="ARBA" id="ARBA00008479"/>
    </source>
</evidence>
<dbReference type="Proteomes" id="UP001164746">
    <property type="component" value="Chromosome 12"/>
</dbReference>
<evidence type="ECO:0000313" key="7">
    <source>
        <dbReference type="Proteomes" id="UP001164746"/>
    </source>
</evidence>
<comment type="similarity">
    <text evidence="2">Belongs to the NOP16 family.</text>
</comment>
<keyword evidence="7" id="KW-1185">Reference proteome</keyword>
<protein>
    <recommendedName>
        <fullName evidence="3">Nucleolar protein 16</fullName>
    </recommendedName>
</protein>